<evidence type="ECO:0000256" key="2">
    <source>
        <dbReference type="ARBA" id="ARBA00022490"/>
    </source>
</evidence>
<keyword evidence="3 9" id="KW-0808">Transferase</keyword>
<gene>
    <name evidence="9" type="primary">ackA</name>
    <name evidence="11" type="ORF">CBI30_08890</name>
</gene>
<protein>
    <recommendedName>
        <fullName evidence="9">Acetate kinase</fullName>
        <ecNumber evidence="9">2.7.2.1</ecNumber>
    </recommendedName>
    <alternativeName>
        <fullName evidence="9">Acetokinase</fullName>
    </alternativeName>
</protein>
<dbReference type="UniPathway" id="UPA00340">
    <property type="reaction ID" value="UER00458"/>
</dbReference>
<dbReference type="Proteomes" id="UP000198104">
    <property type="component" value="Unassembled WGS sequence"/>
</dbReference>
<sequence length="410" mass="44956">MDTHAGLHSQAILTINAGSSSIKFSLFLVPQLNQIIAGQIDGIGGEARIKVKLASKNTDETIILPNGSRPQNHREALSFLIDWLHQFAKDVDVIAVGHRVVHGGQKYSAPTLITDAVMKDLDALMVLAPLHEPHNLAGIRATQESFGGIPQIACFDTAFHRTHKFVDDCYAIPRYFYEQGVCRYGFHGLSYEYITDRLIHLFPKDARKKVIIAHLGNGASMTALHHGDSVASTMGFSSLDGLPMGTRCGEIDPGVLLYMMQHEGMDATEIARVLYQESGLKGLSGGLSNDMRILENCDLPEAKEAIDYYVKEVKREIGALTALMAGLDVVVFTGGIGENSAVIRGRVLREMAWIGIDLDEARNLDGEVIISSDSSRVLCLKIHTDEERVIAKHTLELSDNRVVKNKVSNI</sequence>
<dbReference type="PROSITE" id="PS01075">
    <property type="entry name" value="ACETATE_KINASE_1"/>
    <property type="match status" value="1"/>
</dbReference>
<dbReference type="Pfam" id="PF00871">
    <property type="entry name" value="Acetate_kinase"/>
    <property type="match status" value="1"/>
</dbReference>
<keyword evidence="5 9" id="KW-0547">Nucleotide-binding</keyword>
<feature type="binding site" evidence="9">
    <location>
        <begin position="214"/>
        <end position="218"/>
    </location>
    <ligand>
        <name>ATP</name>
        <dbReference type="ChEBI" id="CHEBI:30616"/>
    </ligand>
</feature>
<dbReference type="SUPFAM" id="SSF53067">
    <property type="entry name" value="Actin-like ATPase domain"/>
    <property type="match status" value="2"/>
</dbReference>
<evidence type="ECO:0000256" key="10">
    <source>
        <dbReference type="RuleBase" id="RU003835"/>
    </source>
</evidence>
<organism evidence="11 12">
    <name type="scientific">Polynucleobacter aenigmaticus</name>
    <dbReference type="NCBI Taxonomy" id="1743164"/>
    <lineage>
        <taxon>Bacteria</taxon>
        <taxon>Pseudomonadati</taxon>
        <taxon>Pseudomonadota</taxon>
        <taxon>Betaproteobacteria</taxon>
        <taxon>Burkholderiales</taxon>
        <taxon>Burkholderiaceae</taxon>
        <taxon>Polynucleobacter</taxon>
    </lineage>
</organism>
<keyword evidence="6 9" id="KW-0418">Kinase</keyword>
<dbReference type="PRINTS" id="PR00471">
    <property type="entry name" value="ACETATEKNASE"/>
</dbReference>
<dbReference type="OrthoDB" id="9802453at2"/>
<dbReference type="HAMAP" id="MF_00020">
    <property type="entry name" value="Acetate_kinase"/>
    <property type="match status" value="1"/>
</dbReference>
<dbReference type="GO" id="GO:0005524">
    <property type="term" value="F:ATP binding"/>
    <property type="evidence" value="ECO:0007669"/>
    <property type="project" value="UniProtKB-KW"/>
</dbReference>
<evidence type="ECO:0000256" key="3">
    <source>
        <dbReference type="ARBA" id="ARBA00022679"/>
    </source>
</evidence>
<feature type="binding site" evidence="9">
    <location>
        <position position="99"/>
    </location>
    <ligand>
        <name>substrate</name>
    </ligand>
</feature>
<comment type="pathway">
    <text evidence="9">Metabolic intermediate biosynthesis; acetyl-CoA biosynthesis; acetyl-CoA from acetate: step 1/2.</text>
</comment>
<dbReference type="InterPro" id="IPR000890">
    <property type="entry name" value="Aliphatic_acid_kin_short-chain"/>
</dbReference>
<dbReference type="PANTHER" id="PTHR21060:SF21">
    <property type="entry name" value="ACETATE KINASE"/>
    <property type="match status" value="1"/>
</dbReference>
<reference evidence="11 12" key="1">
    <citation type="submission" date="2017-05" db="EMBL/GenBank/DDBJ databases">
        <title>Polynucleobacter sp. MWH-K35W1 isolated from the permanently anoxic monimolimnion of a meromictic lake.</title>
        <authorList>
            <person name="Hahn M.W."/>
        </authorList>
    </citation>
    <scope>NUCLEOTIDE SEQUENCE [LARGE SCALE GENOMIC DNA]</scope>
    <source>
        <strain evidence="11 12">MWH-K35W1</strain>
    </source>
</reference>
<accession>A0A254PVJ3</accession>
<dbReference type="GO" id="GO:0006083">
    <property type="term" value="P:acetate metabolic process"/>
    <property type="evidence" value="ECO:0007669"/>
    <property type="project" value="TreeGrafter"/>
</dbReference>
<dbReference type="GO" id="GO:0008776">
    <property type="term" value="F:acetate kinase activity"/>
    <property type="evidence" value="ECO:0007669"/>
    <property type="project" value="UniProtKB-UniRule"/>
</dbReference>
<dbReference type="GO" id="GO:0006085">
    <property type="term" value="P:acetyl-CoA biosynthetic process"/>
    <property type="evidence" value="ECO:0007669"/>
    <property type="project" value="UniProtKB-UniRule"/>
</dbReference>
<dbReference type="EMBL" id="NGUO01000013">
    <property type="protein sequence ID" value="OWS70580.1"/>
    <property type="molecule type" value="Genomic_DNA"/>
</dbReference>
<dbReference type="PANTHER" id="PTHR21060">
    <property type="entry name" value="ACETATE KINASE"/>
    <property type="match status" value="1"/>
</dbReference>
<keyword evidence="12" id="KW-1185">Reference proteome</keyword>
<proteinExistence type="inferred from homology"/>
<keyword evidence="8 9" id="KW-0460">Magnesium</keyword>
<keyword evidence="4 9" id="KW-0479">Metal-binding</keyword>
<keyword evidence="7 9" id="KW-0067">ATP-binding</keyword>
<feature type="active site" description="Proton donor/acceptor" evidence="9">
    <location>
        <position position="156"/>
    </location>
</feature>
<dbReference type="InterPro" id="IPR023865">
    <property type="entry name" value="Aliphatic_acid_kinase_CS"/>
</dbReference>
<dbReference type="InterPro" id="IPR043129">
    <property type="entry name" value="ATPase_NBD"/>
</dbReference>
<dbReference type="PROSITE" id="PS01076">
    <property type="entry name" value="ACETATE_KINASE_2"/>
    <property type="match status" value="1"/>
</dbReference>
<comment type="subcellular location">
    <subcellularLocation>
        <location evidence="9">Cytoplasm</location>
    </subcellularLocation>
</comment>
<dbReference type="NCBIfam" id="TIGR00016">
    <property type="entry name" value="ackA"/>
    <property type="match status" value="1"/>
</dbReference>
<evidence type="ECO:0000256" key="7">
    <source>
        <dbReference type="ARBA" id="ARBA00022840"/>
    </source>
</evidence>
<comment type="caution">
    <text evidence="11">The sequence shown here is derived from an EMBL/GenBank/DDBJ whole genome shotgun (WGS) entry which is preliminary data.</text>
</comment>
<comment type="similarity">
    <text evidence="1 9 10">Belongs to the acetokinase family.</text>
</comment>
<comment type="function">
    <text evidence="9">Catalyzes the formation of acetyl phosphate from acetate and ATP. Can also catalyze the reverse reaction.</text>
</comment>
<comment type="cofactor">
    <cofactor evidence="9">
        <name>Mg(2+)</name>
        <dbReference type="ChEBI" id="CHEBI:18420"/>
    </cofactor>
    <cofactor evidence="9">
        <name>Mn(2+)</name>
        <dbReference type="ChEBI" id="CHEBI:29035"/>
    </cofactor>
    <text evidence="9">Mg(2+). Can also accept Mn(2+).</text>
</comment>
<evidence type="ECO:0000256" key="1">
    <source>
        <dbReference type="ARBA" id="ARBA00008748"/>
    </source>
</evidence>
<comment type="subunit">
    <text evidence="9">Homodimer.</text>
</comment>
<feature type="site" description="Transition state stabilizer" evidence="9">
    <location>
        <position position="187"/>
    </location>
</feature>
<keyword evidence="2 9" id="KW-0963">Cytoplasm</keyword>
<dbReference type="AlphaFoldDB" id="A0A254PVJ3"/>
<feature type="binding site" evidence="9">
    <location>
        <position position="23"/>
    </location>
    <ligand>
        <name>ATP</name>
        <dbReference type="ChEBI" id="CHEBI:30616"/>
    </ligand>
</feature>
<evidence type="ECO:0000313" key="12">
    <source>
        <dbReference type="Proteomes" id="UP000198104"/>
    </source>
</evidence>
<evidence type="ECO:0000256" key="4">
    <source>
        <dbReference type="ARBA" id="ARBA00022723"/>
    </source>
</evidence>
<feature type="binding site" evidence="9">
    <location>
        <begin position="290"/>
        <end position="292"/>
    </location>
    <ligand>
        <name>ATP</name>
        <dbReference type="ChEBI" id="CHEBI:30616"/>
    </ligand>
</feature>
<dbReference type="GO" id="GO:0005829">
    <property type="term" value="C:cytosol"/>
    <property type="evidence" value="ECO:0007669"/>
    <property type="project" value="TreeGrafter"/>
</dbReference>
<evidence type="ECO:0000256" key="9">
    <source>
        <dbReference type="HAMAP-Rule" id="MF_00020"/>
    </source>
</evidence>
<dbReference type="RefSeq" id="WP_088527950.1">
    <property type="nucleotide sequence ID" value="NZ_NGUO01000013.1"/>
</dbReference>
<evidence type="ECO:0000256" key="5">
    <source>
        <dbReference type="ARBA" id="ARBA00022741"/>
    </source>
</evidence>
<feature type="binding site" evidence="9">
    <location>
        <begin position="335"/>
        <end position="339"/>
    </location>
    <ligand>
        <name>ATP</name>
        <dbReference type="ChEBI" id="CHEBI:30616"/>
    </ligand>
</feature>
<feature type="site" description="Transition state stabilizer" evidence="9">
    <location>
        <position position="247"/>
    </location>
</feature>
<name>A0A254PVJ3_9BURK</name>
<dbReference type="GO" id="GO:0000287">
    <property type="term" value="F:magnesium ion binding"/>
    <property type="evidence" value="ECO:0007669"/>
    <property type="project" value="UniProtKB-UniRule"/>
</dbReference>
<dbReference type="InterPro" id="IPR004372">
    <property type="entry name" value="Ac/propionate_kinase"/>
</dbReference>
<comment type="catalytic activity">
    <reaction evidence="9">
        <text>acetate + ATP = acetyl phosphate + ADP</text>
        <dbReference type="Rhea" id="RHEA:11352"/>
        <dbReference type="ChEBI" id="CHEBI:22191"/>
        <dbReference type="ChEBI" id="CHEBI:30089"/>
        <dbReference type="ChEBI" id="CHEBI:30616"/>
        <dbReference type="ChEBI" id="CHEBI:456216"/>
        <dbReference type="EC" id="2.7.2.1"/>
    </reaction>
</comment>
<dbReference type="PIRSF" id="PIRSF000722">
    <property type="entry name" value="Acetate_prop_kin"/>
    <property type="match status" value="1"/>
</dbReference>
<dbReference type="EC" id="2.7.2.1" evidence="9"/>
<evidence type="ECO:0000256" key="6">
    <source>
        <dbReference type="ARBA" id="ARBA00022777"/>
    </source>
</evidence>
<dbReference type="Gene3D" id="3.30.420.40">
    <property type="match status" value="2"/>
</dbReference>
<evidence type="ECO:0000313" key="11">
    <source>
        <dbReference type="EMBL" id="OWS70580.1"/>
    </source>
</evidence>
<feature type="binding site" evidence="9">
    <location>
        <position position="386"/>
    </location>
    <ligand>
        <name>Mg(2+)</name>
        <dbReference type="ChEBI" id="CHEBI:18420"/>
    </ligand>
</feature>
<evidence type="ECO:0000256" key="8">
    <source>
        <dbReference type="ARBA" id="ARBA00022842"/>
    </source>
</evidence>
<feature type="binding site" evidence="9">
    <location>
        <position position="16"/>
    </location>
    <ligand>
        <name>Mg(2+)</name>
        <dbReference type="ChEBI" id="CHEBI:18420"/>
    </ligand>
</feature>